<proteinExistence type="predicted"/>
<reference evidence="1" key="1">
    <citation type="submission" date="2023-08" db="EMBL/GenBank/DDBJ databases">
        <title>A de novo genome assembly of Solanum verrucosum Schlechtendal, a Mexican diploid species geographically isolated from the other diploid A-genome species in potato relatives.</title>
        <authorList>
            <person name="Hosaka K."/>
        </authorList>
    </citation>
    <scope>NUCLEOTIDE SEQUENCE</scope>
    <source>
        <tissue evidence="1">Young leaves</tissue>
    </source>
</reference>
<evidence type="ECO:0000313" key="1">
    <source>
        <dbReference type="EMBL" id="WMV58907.1"/>
    </source>
</evidence>
<protein>
    <submittedName>
        <fullName evidence="1">Uncharacterized protein</fullName>
    </submittedName>
</protein>
<dbReference type="AlphaFoldDB" id="A0AAF0ZZT6"/>
<dbReference type="EMBL" id="CP133623">
    <property type="protein sequence ID" value="WMV58907.1"/>
    <property type="molecule type" value="Genomic_DNA"/>
</dbReference>
<name>A0AAF0ZZT6_SOLVR</name>
<gene>
    <name evidence="1" type="ORF">MTR67_052292</name>
</gene>
<dbReference type="Proteomes" id="UP001234989">
    <property type="component" value="Chromosome 12"/>
</dbReference>
<organism evidence="1 2">
    <name type="scientific">Solanum verrucosum</name>
    <dbReference type="NCBI Taxonomy" id="315347"/>
    <lineage>
        <taxon>Eukaryota</taxon>
        <taxon>Viridiplantae</taxon>
        <taxon>Streptophyta</taxon>
        <taxon>Embryophyta</taxon>
        <taxon>Tracheophyta</taxon>
        <taxon>Spermatophyta</taxon>
        <taxon>Magnoliopsida</taxon>
        <taxon>eudicotyledons</taxon>
        <taxon>Gunneridae</taxon>
        <taxon>Pentapetalae</taxon>
        <taxon>asterids</taxon>
        <taxon>lamiids</taxon>
        <taxon>Solanales</taxon>
        <taxon>Solanaceae</taxon>
        <taxon>Solanoideae</taxon>
        <taxon>Solaneae</taxon>
        <taxon>Solanum</taxon>
    </lineage>
</organism>
<accession>A0AAF0ZZT6</accession>
<keyword evidence="2" id="KW-1185">Reference proteome</keyword>
<evidence type="ECO:0000313" key="2">
    <source>
        <dbReference type="Proteomes" id="UP001234989"/>
    </source>
</evidence>
<sequence>MLYKMGHLAKLTDVRASRVEAVVPGLIEMAITAALTPIRDELPENWELITSHALALEALTVRVEALSAPETDDEVHGTRNVVVYMEDLEGEIMRWPWRPLLGTLQ</sequence>